<name>A0ABV2AS96_9EUKA</name>
<keyword evidence="2" id="KW-1185">Reference proteome</keyword>
<reference evidence="1 2" key="1">
    <citation type="journal article" date="2024" name="BMC Biol.">
        <title>Comparative genomics of Ascetosporea gives new insight into the evolutionary basis for animal parasitism in Rhizaria.</title>
        <authorList>
            <person name="Hiltunen Thoren M."/>
            <person name="Onut-Brannstrom I."/>
            <person name="Alfjorden A."/>
            <person name="Peckova H."/>
            <person name="Swords F."/>
            <person name="Hooper C."/>
            <person name="Holzer A.S."/>
            <person name="Bass D."/>
            <person name="Burki F."/>
        </authorList>
    </citation>
    <scope>NUCLEOTIDE SEQUENCE [LARGE SCALE GENOMIC DNA]</scope>
    <source>
        <strain evidence="1">20-A016</strain>
    </source>
</reference>
<accession>A0ABV2AS96</accession>
<feature type="non-terminal residue" evidence="1">
    <location>
        <position position="251"/>
    </location>
</feature>
<dbReference type="EMBL" id="JBDODL010002791">
    <property type="protein sequence ID" value="MES1922434.1"/>
    <property type="molecule type" value="Genomic_DNA"/>
</dbReference>
<sequence length="251" mass="29957">KKKFESHKFAITILKAPLKTQILTIQNFHSLLKWLLFICKGCDQLKSFVQKSLSQPLKLHQKLRISPLTRLERKLQIENQFKSDLRAVTEYFRPFYDKINNFVTAVAPFDEDFEKKAERFLLNEINAKKVNDYFIMRTTKTGEKIYAKIFSDTIKWCSHIPIQYKSLLYDENEIDFENSVLKTKKNLPKTSKLDLWIDYHFMIIGSKDLQRLYNDLTFQLITGNQFKVFWGRRFMKLYSKIISKYNHSIVS</sequence>
<proteinExistence type="predicted"/>
<dbReference type="Proteomes" id="UP001439008">
    <property type="component" value="Unassembled WGS sequence"/>
</dbReference>
<evidence type="ECO:0000313" key="2">
    <source>
        <dbReference type="Proteomes" id="UP001439008"/>
    </source>
</evidence>
<comment type="caution">
    <text evidence="1">The sequence shown here is derived from an EMBL/GenBank/DDBJ whole genome shotgun (WGS) entry which is preliminary data.</text>
</comment>
<evidence type="ECO:0008006" key="3">
    <source>
        <dbReference type="Google" id="ProtNLM"/>
    </source>
</evidence>
<protein>
    <recommendedName>
        <fullName evidence="3">Ycf1</fullName>
    </recommendedName>
</protein>
<evidence type="ECO:0000313" key="1">
    <source>
        <dbReference type="EMBL" id="MES1922434.1"/>
    </source>
</evidence>
<gene>
    <name evidence="1" type="ORF">MHBO_003948</name>
</gene>
<feature type="non-terminal residue" evidence="1">
    <location>
        <position position="1"/>
    </location>
</feature>
<organism evidence="1 2">
    <name type="scientific">Bonamia ostreae</name>
    <dbReference type="NCBI Taxonomy" id="126728"/>
    <lineage>
        <taxon>Eukaryota</taxon>
        <taxon>Sar</taxon>
        <taxon>Rhizaria</taxon>
        <taxon>Endomyxa</taxon>
        <taxon>Ascetosporea</taxon>
        <taxon>Haplosporida</taxon>
        <taxon>Bonamia</taxon>
    </lineage>
</organism>